<reference evidence="1 2" key="1">
    <citation type="submission" date="2021-06" db="EMBL/GenBank/DDBJ databases">
        <authorList>
            <person name="Kallberg Y."/>
            <person name="Tangrot J."/>
            <person name="Rosling A."/>
        </authorList>
    </citation>
    <scope>NUCLEOTIDE SEQUENCE [LARGE SCALE GENOMIC DNA]</scope>
    <source>
        <strain evidence="1 2">120-4 pot B 10/14</strain>
    </source>
</reference>
<evidence type="ECO:0000313" key="1">
    <source>
        <dbReference type="EMBL" id="CAG8472028.1"/>
    </source>
</evidence>
<dbReference type="EMBL" id="CAJVQB010000164">
    <property type="protein sequence ID" value="CAG8472028.1"/>
    <property type="molecule type" value="Genomic_DNA"/>
</dbReference>
<dbReference type="Proteomes" id="UP000789901">
    <property type="component" value="Unassembled WGS sequence"/>
</dbReference>
<comment type="caution">
    <text evidence="1">The sequence shown here is derived from an EMBL/GenBank/DDBJ whole genome shotgun (WGS) entry which is preliminary data.</text>
</comment>
<gene>
    <name evidence="1" type="ORF">GMARGA_LOCUS824</name>
</gene>
<evidence type="ECO:0000313" key="2">
    <source>
        <dbReference type="Proteomes" id="UP000789901"/>
    </source>
</evidence>
<name>A0ABM8VXL7_GIGMA</name>
<sequence>MSFLALTAAEEFIGTSLSFGLPVQSRKVRVSAARLIEPAAAVLAAPSNDTPAQLIIPEIAAPPALNARVPTAIAIHLANAPSEGFKSSFSIQSKLRYSKD</sequence>
<keyword evidence="2" id="KW-1185">Reference proteome</keyword>
<protein>
    <submittedName>
        <fullName evidence="1">33647_t:CDS:1</fullName>
    </submittedName>
</protein>
<accession>A0ABM8VXL7</accession>
<organism evidence="1 2">
    <name type="scientific">Gigaspora margarita</name>
    <dbReference type="NCBI Taxonomy" id="4874"/>
    <lineage>
        <taxon>Eukaryota</taxon>
        <taxon>Fungi</taxon>
        <taxon>Fungi incertae sedis</taxon>
        <taxon>Mucoromycota</taxon>
        <taxon>Glomeromycotina</taxon>
        <taxon>Glomeromycetes</taxon>
        <taxon>Diversisporales</taxon>
        <taxon>Gigasporaceae</taxon>
        <taxon>Gigaspora</taxon>
    </lineage>
</organism>
<proteinExistence type="predicted"/>